<accession>A0A090AJY7</accession>
<dbReference type="GO" id="GO:0016746">
    <property type="term" value="F:acyltransferase activity"/>
    <property type="evidence" value="ECO:0007669"/>
    <property type="project" value="UniProtKB-KW"/>
</dbReference>
<name>A0A090AJY7_9GAMM</name>
<keyword evidence="2" id="KW-0012">Acyltransferase</keyword>
<evidence type="ECO:0000259" key="1">
    <source>
        <dbReference type="Pfam" id="PF25559"/>
    </source>
</evidence>
<dbReference type="OrthoDB" id="5625304at2"/>
<evidence type="ECO:0000313" key="3">
    <source>
        <dbReference type="Proteomes" id="UP000031623"/>
    </source>
</evidence>
<feature type="domain" description="DUF7931" evidence="1">
    <location>
        <begin position="25"/>
        <end position="166"/>
    </location>
</feature>
<dbReference type="Pfam" id="PF25559">
    <property type="entry name" value="DUF7931"/>
    <property type="match status" value="1"/>
</dbReference>
<dbReference type="HOGENOM" id="CLU_075058_1_0_6"/>
<reference evidence="2 3" key="1">
    <citation type="journal article" date="2014" name="ISME J.">
        <title>Ecophysiology of Thioploca ingrica as revealed by the complete genome sequence supplemented with proteomic evidence.</title>
        <authorList>
            <person name="Kojima H."/>
            <person name="Ogura Y."/>
            <person name="Yamamoto N."/>
            <person name="Togashi T."/>
            <person name="Mori H."/>
            <person name="Watanabe T."/>
            <person name="Nemoto F."/>
            <person name="Kurokawa K."/>
            <person name="Hayashi T."/>
            <person name="Fukui M."/>
        </authorList>
    </citation>
    <scope>NUCLEOTIDE SEQUENCE [LARGE SCALE GENOMIC DNA]</scope>
</reference>
<dbReference type="KEGG" id="tig:THII_1610"/>
<keyword evidence="3" id="KW-1185">Reference proteome</keyword>
<dbReference type="InterPro" id="IPR057691">
    <property type="entry name" value="DUF7931"/>
</dbReference>
<proteinExistence type="predicted"/>
<dbReference type="AlphaFoldDB" id="A0A090AJY7"/>
<dbReference type="EMBL" id="AP014633">
    <property type="protein sequence ID" value="BAP55907.1"/>
    <property type="molecule type" value="Genomic_DNA"/>
</dbReference>
<sequence length="172" mass="20111">MDELAIDRFILGETNEEFLCSGTEPNQQATIAMITQTQLHLDILSRDFDPDIYDNQDCCDAIEQLALRSRHSRIRILLHNPKKATQRGHRIIYLRRRLGSLIQFRHLAEIHQPIQETFLLADSIGFIYRPYADSLSATINFKDYPRVKELLLLFEKLWQDSEPDPETMDVII</sequence>
<organism evidence="2 3">
    <name type="scientific">Thioploca ingrica</name>
    <dbReference type="NCBI Taxonomy" id="40754"/>
    <lineage>
        <taxon>Bacteria</taxon>
        <taxon>Pseudomonadati</taxon>
        <taxon>Pseudomonadota</taxon>
        <taxon>Gammaproteobacteria</taxon>
        <taxon>Thiotrichales</taxon>
        <taxon>Thiotrichaceae</taxon>
        <taxon>Thioploca</taxon>
    </lineage>
</organism>
<evidence type="ECO:0000313" key="2">
    <source>
        <dbReference type="EMBL" id="BAP55907.1"/>
    </source>
</evidence>
<gene>
    <name evidence="2" type="ORF">THII_1610</name>
</gene>
<dbReference type="STRING" id="40754.THII_1610"/>
<dbReference type="Proteomes" id="UP000031623">
    <property type="component" value="Chromosome"/>
</dbReference>
<protein>
    <submittedName>
        <fullName evidence="2">Acyltransferase</fullName>
    </submittedName>
</protein>
<keyword evidence="2" id="KW-0808">Transferase</keyword>